<organism evidence="1 2">
    <name type="scientific">Purpureocillium lilacinum</name>
    <name type="common">Paecilomyces lilacinus</name>
    <dbReference type="NCBI Taxonomy" id="33203"/>
    <lineage>
        <taxon>Eukaryota</taxon>
        <taxon>Fungi</taxon>
        <taxon>Dikarya</taxon>
        <taxon>Ascomycota</taxon>
        <taxon>Pezizomycotina</taxon>
        <taxon>Sordariomycetes</taxon>
        <taxon>Hypocreomycetidae</taxon>
        <taxon>Hypocreales</taxon>
        <taxon>Ophiocordycipitaceae</taxon>
        <taxon>Purpureocillium</taxon>
    </lineage>
</organism>
<dbReference type="Proteomes" id="UP001638806">
    <property type="component" value="Unassembled WGS sequence"/>
</dbReference>
<reference evidence="1" key="1">
    <citation type="submission" date="2024-12" db="EMBL/GenBank/DDBJ databases">
        <title>Comparative genomics and development of molecular markers within Purpureocillium lilacinum and among Purpureocillium species.</title>
        <authorList>
            <person name="Yeh Z.-Y."/>
            <person name="Ni N.-T."/>
            <person name="Lo P.-H."/>
            <person name="Mushyakhwo K."/>
            <person name="Lin C.-F."/>
            <person name="Nai Y.-S."/>
        </authorList>
    </citation>
    <scope>NUCLEOTIDE SEQUENCE</scope>
    <source>
        <strain evidence="1">NCHU-NPUST-175</strain>
    </source>
</reference>
<evidence type="ECO:0000313" key="1">
    <source>
        <dbReference type="EMBL" id="KAL3960344.1"/>
    </source>
</evidence>
<comment type="caution">
    <text evidence="1">The sequence shown here is derived from an EMBL/GenBank/DDBJ whole genome shotgun (WGS) entry which is preliminary data.</text>
</comment>
<name>A0ACC4DXS8_PURLI</name>
<proteinExistence type="predicted"/>
<accession>A0ACC4DXS8</accession>
<gene>
    <name evidence="1" type="ORF">ACCO45_005461</name>
</gene>
<dbReference type="EMBL" id="JBGNUJ010000004">
    <property type="protein sequence ID" value="KAL3960344.1"/>
    <property type="molecule type" value="Genomic_DNA"/>
</dbReference>
<sequence>MLQLSSLLSPTLIFDLFRALSTTQPARALNRLARAPPRTTASMITDRDLFSLAIFLGAASMILIVVYHFLEVNAVPEAAAAKKAN</sequence>
<keyword evidence="2" id="KW-1185">Reference proteome</keyword>
<evidence type="ECO:0000313" key="2">
    <source>
        <dbReference type="Proteomes" id="UP001638806"/>
    </source>
</evidence>
<protein>
    <submittedName>
        <fullName evidence="1">Uncharacterized protein</fullName>
    </submittedName>
</protein>